<comment type="caution">
    <text evidence="1">The sequence shown here is derived from an EMBL/GenBank/DDBJ whole genome shotgun (WGS) entry which is preliminary data.</text>
</comment>
<dbReference type="EMBL" id="JAFJYC010000002">
    <property type="protein sequence ID" value="MBT9433203.1"/>
    <property type="molecule type" value="Genomic_DNA"/>
</dbReference>
<accession>A0ABS5YE46</accession>
<reference evidence="1 2" key="1">
    <citation type="journal article" date="2021" name="Genome Biol. Evol.">
        <title>The evolution of interdependence in a four-way mealybug symbiosis.</title>
        <authorList>
            <person name="Garber A.I."/>
            <person name="Kupper M."/>
            <person name="Laetsch D.R."/>
            <person name="Weldon S.R."/>
            <person name="Ladinsky M.S."/>
            <person name="Bjorkman P.J."/>
            <person name="McCutcheon J.P."/>
        </authorList>
    </citation>
    <scope>NUCLEOTIDE SEQUENCE [LARGE SCALE GENOMIC DNA]</scope>
    <source>
        <strain evidence="1">SOD</strain>
    </source>
</reference>
<name>A0ABS5YE46_9GAMM</name>
<dbReference type="Pfam" id="PF11739">
    <property type="entry name" value="YdbH-like"/>
    <property type="match status" value="1"/>
</dbReference>
<protein>
    <submittedName>
        <fullName evidence="1">YdbH domain-containing protein</fullName>
    </submittedName>
</protein>
<dbReference type="InterPro" id="IPR021730">
    <property type="entry name" value="YdbH"/>
</dbReference>
<evidence type="ECO:0000313" key="1">
    <source>
        <dbReference type="EMBL" id="MBT9433203.1"/>
    </source>
</evidence>
<dbReference type="Proteomes" id="UP000811282">
    <property type="component" value="Unassembled WGS sequence"/>
</dbReference>
<organism evidence="1 2">
    <name type="scientific">Candidatus Sodalis endolongispinus</name>
    <dbReference type="NCBI Taxonomy" id="2812662"/>
    <lineage>
        <taxon>Bacteria</taxon>
        <taxon>Pseudomonadati</taxon>
        <taxon>Pseudomonadota</taxon>
        <taxon>Gammaproteobacteria</taxon>
        <taxon>Enterobacterales</taxon>
        <taxon>Bruguierivoracaceae</taxon>
        <taxon>Sodalis</taxon>
    </lineage>
</organism>
<gene>
    <name evidence="1" type="ORF">JZM24_15740</name>
</gene>
<keyword evidence="2" id="KW-1185">Reference proteome</keyword>
<evidence type="ECO:0000313" key="2">
    <source>
        <dbReference type="Proteomes" id="UP000811282"/>
    </source>
</evidence>
<dbReference type="RefSeq" id="WP_215670837.1">
    <property type="nucleotide sequence ID" value="NZ_JAFJYC010000002.1"/>
</dbReference>
<proteinExistence type="predicted"/>
<sequence>MLSYRLAQSRWQLWLRQPVSLHIDEVVSPIPLRELDTGLKGFYPFDDAHPLTLTHVRLNTLGGKVRLTPRRLPQHAPAVLKVEGVEMSELITALNPKQFALSWRVSGELPLLLDDPTQVIPRGWLASDNLMTLRLDPQFADALSQRDIATAAAAVDWLRYMEISNLRAGLHLSRAGDLTLNADIAGTGAHASARRTVRLHYTHRENIWQLWRSLRFGERVEQLLEKQAAAAMPAEEEP</sequence>